<dbReference type="AlphaFoldDB" id="A0AAD6LUW7"/>
<protein>
    <submittedName>
        <fullName evidence="1">Uncharacterized protein</fullName>
    </submittedName>
</protein>
<evidence type="ECO:0000313" key="2">
    <source>
        <dbReference type="Proteomes" id="UP001164929"/>
    </source>
</evidence>
<accession>A0AAD6LUW7</accession>
<gene>
    <name evidence="1" type="ORF">NC653_033904</name>
</gene>
<keyword evidence="2" id="KW-1185">Reference proteome</keyword>
<proteinExistence type="predicted"/>
<dbReference type="Proteomes" id="UP001164929">
    <property type="component" value="Chromosome 14"/>
</dbReference>
<dbReference type="EMBL" id="JAQIZT010000014">
    <property type="protein sequence ID" value="KAJ6973706.1"/>
    <property type="molecule type" value="Genomic_DNA"/>
</dbReference>
<name>A0AAD6LUW7_9ROSI</name>
<evidence type="ECO:0000313" key="1">
    <source>
        <dbReference type="EMBL" id="KAJ6973706.1"/>
    </source>
</evidence>
<comment type="caution">
    <text evidence="1">The sequence shown here is derived from an EMBL/GenBank/DDBJ whole genome shotgun (WGS) entry which is preliminary data.</text>
</comment>
<organism evidence="1 2">
    <name type="scientific">Populus alba x Populus x berolinensis</name>
    <dbReference type="NCBI Taxonomy" id="444605"/>
    <lineage>
        <taxon>Eukaryota</taxon>
        <taxon>Viridiplantae</taxon>
        <taxon>Streptophyta</taxon>
        <taxon>Embryophyta</taxon>
        <taxon>Tracheophyta</taxon>
        <taxon>Spermatophyta</taxon>
        <taxon>Magnoliopsida</taxon>
        <taxon>eudicotyledons</taxon>
        <taxon>Gunneridae</taxon>
        <taxon>Pentapetalae</taxon>
        <taxon>rosids</taxon>
        <taxon>fabids</taxon>
        <taxon>Malpighiales</taxon>
        <taxon>Salicaceae</taxon>
        <taxon>Saliceae</taxon>
        <taxon>Populus</taxon>
    </lineage>
</organism>
<sequence length="88" mass="10160">MKLRPDKDRKSLLDRKAEGRVVGDKEKGTTFTVSFGLQGRWTCCWRQGEGHYVHCRGHHAQCGLIGLFGMKYFVNKVLNYLSICLCYF</sequence>
<reference evidence="1" key="1">
    <citation type="journal article" date="2023" name="Mol. Ecol. Resour.">
        <title>Chromosome-level genome assembly of a triploid poplar Populus alba 'Berolinensis'.</title>
        <authorList>
            <person name="Chen S."/>
            <person name="Yu Y."/>
            <person name="Wang X."/>
            <person name="Wang S."/>
            <person name="Zhang T."/>
            <person name="Zhou Y."/>
            <person name="He R."/>
            <person name="Meng N."/>
            <person name="Wang Y."/>
            <person name="Liu W."/>
            <person name="Liu Z."/>
            <person name="Liu J."/>
            <person name="Guo Q."/>
            <person name="Huang H."/>
            <person name="Sederoff R.R."/>
            <person name="Wang G."/>
            <person name="Qu G."/>
            <person name="Chen S."/>
        </authorList>
    </citation>
    <scope>NUCLEOTIDE SEQUENCE</scope>
    <source>
        <strain evidence="1">SC-2020</strain>
    </source>
</reference>